<sequence length="200" mass="21778">MLATTPAMCGAAMDVPAILRYQLKLSASADLCSSDGPHIREYMLGLPVVAHAGPESPLEKTGVIPAARHDVTMSSYAELYPRMNRPNATRTSDDPELPYSPKHEIHWASGATPIPLPPTMVLIVWVPCWAESTGVTMTMPLYGLNQPLLERQLCLSASWRYFSPVSMEPTTTPLPLKCLQMAGAPIVLTLQWGTVAFMGM</sequence>
<proteinExistence type="predicted"/>
<organism evidence="1 2">
    <name type="scientific">Aphanomyces astaci</name>
    <name type="common">Crayfish plague agent</name>
    <dbReference type="NCBI Taxonomy" id="112090"/>
    <lineage>
        <taxon>Eukaryota</taxon>
        <taxon>Sar</taxon>
        <taxon>Stramenopiles</taxon>
        <taxon>Oomycota</taxon>
        <taxon>Saprolegniomycetes</taxon>
        <taxon>Saprolegniales</taxon>
        <taxon>Verrucalvaceae</taxon>
        <taxon>Aphanomyces</taxon>
    </lineage>
</organism>
<dbReference type="AlphaFoldDB" id="A0A418DPW4"/>
<comment type="caution">
    <text evidence="1">The sequence shown here is derived from an EMBL/GenBank/DDBJ whole genome shotgun (WGS) entry which is preliminary data.</text>
</comment>
<reference evidence="1 2" key="1">
    <citation type="submission" date="2018-08" db="EMBL/GenBank/DDBJ databases">
        <title>Aphanomyces genome sequencing and annotation.</title>
        <authorList>
            <person name="Minardi D."/>
            <person name="Oidtmann B."/>
            <person name="Van Der Giezen M."/>
            <person name="Studholme D.J."/>
        </authorList>
    </citation>
    <scope>NUCLEOTIDE SEQUENCE [LARGE SCALE GENOMIC DNA]</scope>
    <source>
        <strain evidence="1 2">Sv</strain>
    </source>
</reference>
<evidence type="ECO:0000313" key="2">
    <source>
        <dbReference type="Proteomes" id="UP000285712"/>
    </source>
</evidence>
<accession>A0A418DPW4</accession>
<dbReference type="Proteomes" id="UP000285712">
    <property type="component" value="Unassembled WGS sequence"/>
</dbReference>
<evidence type="ECO:0000313" key="1">
    <source>
        <dbReference type="EMBL" id="RHY97903.1"/>
    </source>
</evidence>
<name>A0A418DPW4_APHAT</name>
<protein>
    <submittedName>
        <fullName evidence="1">Uncharacterized protein</fullName>
    </submittedName>
</protein>
<gene>
    <name evidence="1" type="ORF">DYB35_010095</name>
</gene>
<dbReference type="EMBL" id="QUTG01002031">
    <property type="protein sequence ID" value="RHY97903.1"/>
    <property type="molecule type" value="Genomic_DNA"/>
</dbReference>